<dbReference type="EMBL" id="CAJHUC010001352">
    <property type="protein sequence ID" value="CAD7700835.1"/>
    <property type="molecule type" value="Genomic_DNA"/>
</dbReference>
<feature type="region of interest" description="Disordered" evidence="1">
    <location>
        <begin position="244"/>
        <end position="325"/>
    </location>
</feature>
<comment type="caution">
    <text evidence="2">The sequence shown here is derived from an EMBL/GenBank/DDBJ whole genome shotgun (WGS) entry which is preliminary data.</text>
</comment>
<feature type="compositionally biased region" description="Low complexity" evidence="1">
    <location>
        <begin position="293"/>
        <end position="303"/>
    </location>
</feature>
<feature type="compositionally biased region" description="Pro residues" evidence="1">
    <location>
        <begin position="565"/>
        <end position="582"/>
    </location>
</feature>
<evidence type="ECO:0000313" key="3">
    <source>
        <dbReference type="Proteomes" id="UP000708148"/>
    </source>
</evidence>
<gene>
    <name evidence="2" type="ORF">OSTQU699_LOCUS6194</name>
</gene>
<evidence type="ECO:0000313" key="2">
    <source>
        <dbReference type="EMBL" id="CAD7700835.1"/>
    </source>
</evidence>
<dbReference type="AlphaFoldDB" id="A0A8S1J3Q3"/>
<dbReference type="Proteomes" id="UP000708148">
    <property type="component" value="Unassembled WGS sequence"/>
</dbReference>
<name>A0A8S1J3Q3_9CHLO</name>
<feature type="non-terminal residue" evidence="2">
    <location>
        <position position="594"/>
    </location>
</feature>
<keyword evidence="3" id="KW-1185">Reference proteome</keyword>
<feature type="compositionally biased region" description="Basic and acidic residues" evidence="1">
    <location>
        <begin position="315"/>
        <end position="325"/>
    </location>
</feature>
<evidence type="ECO:0000256" key="1">
    <source>
        <dbReference type="SAM" id="MobiDB-lite"/>
    </source>
</evidence>
<proteinExistence type="predicted"/>
<reference evidence="2" key="1">
    <citation type="submission" date="2020-12" db="EMBL/GenBank/DDBJ databases">
        <authorList>
            <person name="Iha C."/>
        </authorList>
    </citation>
    <scope>NUCLEOTIDE SEQUENCE</scope>
</reference>
<feature type="compositionally biased region" description="Pro residues" evidence="1">
    <location>
        <begin position="244"/>
        <end position="292"/>
    </location>
</feature>
<protein>
    <submittedName>
        <fullName evidence="2">Uncharacterized protein</fullName>
    </submittedName>
</protein>
<accession>A0A8S1J3Q3</accession>
<organism evidence="2 3">
    <name type="scientific">Ostreobium quekettii</name>
    <dbReference type="NCBI Taxonomy" id="121088"/>
    <lineage>
        <taxon>Eukaryota</taxon>
        <taxon>Viridiplantae</taxon>
        <taxon>Chlorophyta</taxon>
        <taxon>core chlorophytes</taxon>
        <taxon>Ulvophyceae</taxon>
        <taxon>TCBD clade</taxon>
        <taxon>Bryopsidales</taxon>
        <taxon>Ostreobineae</taxon>
        <taxon>Ostreobiaceae</taxon>
        <taxon>Ostreobium</taxon>
    </lineage>
</organism>
<feature type="region of interest" description="Disordered" evidence="1">
    <location>
        <begin position="560"/>
        <end position="594"/>
    </location>
</feature>
<sequence length="594" mass="63384">RLEARCGGADNETACLIAFTGDELQSAFLNENSTVAQVAEVLIESDSVAGIAAGLSIPSNFTFVRNQTFRNKDPDVKALKAIALAAYNRTADCEDDDGMNATVCDGLLDKLVEAIVLAVHPLRVEPERNCTRTFRPFYNGTAITIEEILACTEDSPPMLMVDSDELRAVLSNRTLMRAVRRRDARLDTSRRRSLLGFLRGLLSPRSLKCADCDNADSYVCAYCWQEDVCSVFYWCMDAATPSPPPMSPAPVSPLASPSPPSPLPVPPASPLPVPPASPPPVPPASPLPPGPPVGAASGSAQPAAPRPVKKRKDFRSRQEAQCEGAPNKDDCEALFVGNELQKRINTRKVDVRGIAEVLIQSESARGIAVGLSTPSNFTYVRDAKARNRDPDVKISRAIAFAVLNNTKACDGDDGTDATRCGGLLAKLVTAIVGAVHPRGALGSCRDALFPVYNGSAITVDESVVCTEDIPEELMVDPEALKAVLQDRSLLEMVRTRDARKDLPRRRALLAHAGSPAAHRSLQCADCINPESYVCAYCWEPDMCSIFDWCSALGGPRGMGLSNSPNPNPPPQTGAPGRPPMVGAPPTVGAPPGGR</sequence>